<feature type="region of interest" description="Disordered" evidence="1">
    <location>
        <begin position="735"/>
        <end position="779"/>
    </location>
</feature>
<organism evidence="5 6">
    <name type="scientific">Psilocybe cf. subviscida</name>
    <dbReference type="NCBI Taxonomy" id="2480587"/>
    <lineage>
        <taxon>Eukaryota</taxon>
        <taxon>Fungi</taxon>
        <taxon>Dikarya</taxon>
        <taxon>Basidiomycota</taxon>
        <taxon>Agaricomycotina</taxon>
        <taxon>Agaricomycetes</taxon>
        <taxon>Agaricomycetidae</taxon>
        <taxon>Agaricales</taxon>
        <taxon>Agaricineae</taxon>
        <taxon>Strophariaceae</taxon>
        <taxon>Psilocybe</taxon>
    </lineage>
</organism>
<feature type="region of interest" description="Disordered" evidence="1">
    <location>
        <begin position="839"/>
        <end position="864"/>
    </location>
</feature>
<feature type="compositionally biased region" description="Polar residues" evidence="1">
    <location>
        <begin position="842"/>
        <end position="858"/>
    </location>
</feature>
<sequence>MRPPLPLALVSLLTLLLPRASADPASIPFSDCFDEPESIGQKLDVNTVYAQVLQNGEWGRYLNLTVVGTSRQGVLGMSNTSTSLSTLFTTTSVLTLNAWTNSSYLCENMRPPSPLPAITSTDNTYCPVVQGPFAFSSTIPWGRDRELTTLITQLRAVDPFGKELLCVDMSTTPLSPRQHSPYGKARIIFWATVALAISYWLVVGSARISSAWGRGISRQDRGLWSRVQSAGFILASAISGERLAASPALMRFCTPSLRDVIFHTQWCAVLAMVAVEWPQFVYPLLTQTAWSTLTYNISLTQGSDANHWNPFNTTYLPPSEFADQFADPTSPIFIDKTVPNILFSLPPDAKQGMSSFAYTIGLRPQDLFPTCMILFLGIIAATIVISVIVWAIDYTIGISSSSNRGQAYGSNMNRLGARARSPGVGNSKDMPETPPFDESKLLAGASSPPLGSARSQSKFALPLASGGVSSERGINSHRSWWRLRSDIGTFHGSVLHGNLVRVLVLFHLPVTVFSCYQMTMSRSVVEVTSIVLAALSFIIFSILIPAHLVIRVTFTTTNKLYDETKTLLALGPLYNHYRHGSQLFATLFFATNIAFGVTVGAGQKSGTAQAIIILVVEVASALVTSIWLPWGSGASMGLISFLFCVARIVIAVLLVILTQAISIGPGPGGWVAYGILVILALVYFALVFMLAIKIVEALVRVFGGIGFERSRHTIDSGLIGACGLLGCCGTRRRRRSRRSRRRSARNADPAQDRDSDLSSYMPPSGGIVMNDGAATPPRFLNAESRKNSTYSQPPSVLKPEQAFKPYVEPDNEDEGFIMGAWQPFPRPSVGYTSVGGDPPQSPTVVAKTSTPATSSTGFSRVGGGRAHIDTPYAINAGSTHAFPSMGQQSTRTQQIQNQSSVALIGQPPFYGYGVNDSNDEPLSVSSVEMGKASAGVAIGTNGLPAGAMMPAHTRTKSQTAIVEDYTPAVASSSSVARPFQQQQNQAMLDNQTPARQTHVSQDTYLRPPEATQASKFTLGPDNDEDSDDEQDTQRKKKPWYHIRRNRPHSTEGRSSAAASNTDLSPKPSSNVDEELGGVGSGAAQAQRSFVVIRKPQGSMGRTNQDAGPTAYPSTSERPPTR</sequence>
<dbReference type="PANTHER" id="PTHR31145">
    <property type="entry name" value="INTEGRAL MEMBRANE PROTEIN (AFU_ORTHOLOGUE AFUA_7G01610)"/>
    <property type="match status" value="1"/>
</dbReference>
<comment type="caution">
    <text evidence="5">The sequence shown here is derived from an EMBL/GenBank/DDBJ whole genome shotgun (WGS) entry which is preliminary data.</text>
</comment>
<evidence type="ECO:0000256" key="3">
    <source>
        <dbReference type="SAM" id="SignalP"/>
    </source>
</evidence>
<feature type="transmembrane region" description="Helical" evidence="2">
    <location>
        <begin position="530"/>
        <end position="550"/>
    </location>
</feature>
<dbReference type="Pfam" id="PF06011">
    <property type="entry name" value="TRP"/>
    <property type="match status" value="1"/>
</dbReference>
<feature type="transmembrane region" description="Helical" evidence="2">
    <location>
        <begin position="608"/>
        <end position="630"/>
    </location>
</feature>
<gene>
    <name evidence="5" type="ORF">D9619_000690</name>
</gene>
<keyword evidence="3" id="KW-0732">Signal</keyword>
<evidence type="ECO:0000259" key="4">
    <source>
        <dbReference type="Pfam" id="PF06011"/>
    </source>
</evidence>
<feature type="compositionally biased region" description="Polar residues" evidence="1">
    <location>
        <begin position="1099"/>
        <end position="1121"/>
    </location>
</feature>
<feature type="region of interest" description="Disordered" evidence="1">
    <location>
        <begin position="419"/>
        <end position="438"/>
    </location>
</feature>
<evidence type="ECO:0000256" key="1">
    <source>
        <dbReference type="SAM" id="MobiDB-lite"/>
    </source>
</evidence>
<dbReference type="InterPro" id="IPR040241">
    <property type="entry name" value="TRP_Flc/Pkd2-like"/>
</dbReference>
<feature type="transmembrane region" description="Helical" evidence="2">
    <location>
        <begin position="670"/>
        <end position="692"/>
    </location>
</feature>
<keyword evidence="6" id="KW-1185">Reference proteome</keyword>
<feature type="compositionally biased region" description="Polar residues" evidence="1">
    <location>
        <begin position="1052"/>
        <end position="1070"/>
    </location>
</feature>
<dbReference type="AlphaFoldDB" id="A0A8H5BFL5"/>
<feature type="transmembrane region" description="Helical" evidence="2">
    <location>
        <begin position="187"/>
        <end position="208"/>
    </location>
</feature>
<feature type="compositionally biased region" description="Basic residues" evidence="1">
    <location>
        <begin position="1034"/>
        <end position="1047"/>
    </location>
</feature>
<evidence type="ECO:0000313" key="5">
    <source>
        <dbReference type="EMBL" id="KAF5322006.1"/>
    </source>
</evidence>
<feature type="transmembrane region" description="Helical" evidence="2">
    <location>
        <begin position="636"/>
        <end position="658"/>
    </location>
</feature>
<dbReference type="EMBL" id="JAACJJ010000028">
    <property type="protein sequence ID" value="KAF5322006.1"/>
    <property type="molecule type" value="Genomic_DNA"/>
</dbReference>
<feature type="domain" description="TRP C-terminal" evidence="4">
    <location>
        <begin position="493"/>
        <end position="700"/>
    </location>
</feature>
<feature type="compositionally biased region" description="Acidic residues" evidence="1">
    <location>
        <begin position="1021"/>
        <end position="1030"/>
    </location>
</feature>
<keyword evidence="2" id="KW-0812">Transmembrane</keyword>
<evidence type="ECO:0000256" key="2">
    <source>
        <dbReference type="SAM" id="Phobius"/>
    </source>
</evidence>
<accession>A0A8H5BFL5</accession>
<dbReference type="GO" id="GO:0055085">
    <property type="term" value="P:transmembrane transport"/>
    <property type="evidence" value="ECO:0007669"/>
    <property type="project" value="TreeGrafter"/>
</dbReference>
<dbReference type="InterPro" id="IPR010308">
    <property type="entry name" value="TRP_C"/>
</dbReference>
<keyword evidence="2" id="KW-0472">Membrane</keyword>
<feature type="transmembrane region" description="Helical" evidence="2">
    <location>
        <begin position="499"/>
        <end position="518"/>
    </location>
</feature>
<reference evidence="5 6" key="1">
    <citation type="journal article" date="2020" name="ISME J.">
        <title>Uncovering the hidden diversity of litter-decomposition mechanisms in mushroom-forming fungi.</title>
        <authorList>
            <person name="Floudas D."/>
            <person name="Bentzer J."/>
            <person name="Ahren D."/>
            <person name="Johansson T."/>
            <person name="Persson P."/>
            <person name="Tunlid A."/>
        </authorList>
    </citation>
    <scope>NUCLEOTIDE SEQUENCE [LARGE SCALE GENOMIC DNA]</scope>
    <source>
        <strain evidence="5 6">CBS 101986</strain>
    </source>
</reference>
<evidence type="ECO:0000313" key="6">
    <source>
        <dbReference type="Proteomes" id="UP000567179"/>
    </source>
</evidence>
<feature type="compositionally biased region" description="Low complexity" evidence="1">
    <location>
        <begin position="973"/>
        <end position="985"/>
    </location>
</feature>
<protein>
    <recommendedName>
        <fullName evidence="4">TRP C-terminal domain-containing protein</fullName>
    </recommendedName>
</protein>
<dbReference type="PANTHER" id="PTHR31145:SF6">
    <property type="entry name" value="INTEGRAL MEMBRANE PROTEIN (AFU_ORTHOLOGUE AFUA_7G01610)"/>
    <property type="match status" value="1"/>
</dbReference>
<dbReference type="GO" id="GO:0016020">
    <property type="term" value="C:membrane"/>
    <property type="evidence" value="ECO:0007669"/>
    <property type="project" value="TreeGrafter"/>
</dbReference>
<feature type="chain" id="PRO_5034609441" description="TRP C-terminal domain-containing protein" evidence="3">
    <location>
        <begin position="23"/>
        <end position="1121"/>
    </location>
</feature>
<feature type="transmembrane region" description="Helical" evidence="2">
    <location>
        <begin position="372"/>
        <end position="392"/>
    </location>
</feature>
<feature type="compositionally biased region" description="Basic residues" evidence="1">
    <location>
        <begin position="735"/>
        <end position="744"/>
    </location>
</feature>
<keyword evidence="2" id="KW-1133">Transmembrane helix</keyword>
<name>A0A8H5BFL5_9AGAR</name>
<feature type="compositionally biased region" description="Polar residues" evidence="1">
    <location>
        <begin position="986"/>
        <end position="1003"/>
    </location>
</feature>
<dbReference type="Proteomes" id="UP000567179">
    <property type="component" value="Unassembled WGS sequence"/>
</dbReference>
<dbReference type="OrthoDB" id="5312224at2759"/>
<feature type="region of interest" description="Disordered" evidence="1">
    <location>
        <begin position="973"/>
        <end position="1121"/>
    </location>
</feature>
<feature type="signal peptide" evidence="3">
    <location>
        <begin position="1"/>
        <end position="22"/>
    </location>
</feature>
<proteinExistence type="predicted"/>
<feature type="transmembrane region" description="Helical" evidence="2">
    <location>
        <begin position="583"/>
        <end position="601"/>
    </location>
</feature>